<sequence length="108" mass="11781">MVNRRGLPKEVITDNGSNFVGAERELHELVQQLNIDTMIASTANQGVKWTFNPPISPHFGGAFESMIKSAKKAIYAILGNSDVTDEELLSAMTGAESLINSRPLTYQS</sequence>
<reference evidence="2 3" key="1">
    <citation type="submission" date="2024-01" db="EMBL/GenBank/DDBJ databases">
        <title>The genome of the rayed Mediterranean limpet Patella caerulea (Linnaeus, 1758).</title>
        <authorList>
            <person name="Anh-Thu Weber A."/>
            <person name="Halstead-Nussloch G."/>
        </authorList>
    </citation>
    <scope>NUCLEOTIDE SEQUENCE [LARGE SCALE GENOMIC DNA]</scope>
    <source>
        <strain evidence="2">AATW-2023a</strain>
        <tissue evidence="2">Whole specimen</tissue>
    </source>
</reference>
<evidence type="ECO:0000313" key="2">
    <source>
        <dbReference type="EMBL" id="KAK6171942.1"/>
    </source>
</evidence>
<dbReference type="SUPFAM" id="SSF53098">
    <property type="entry name" value="Ribonuclease H-like"/>
    <property type="match status" value="1"/>
</dbReference>
<dbReference type="InterPro" id="IPR001584">
    <property type="entry name" value="Integrase_cat-core"/>
</dbReference>
<protein>
    <recommendedName>
        <fullName evidence="1">Integrase catalytic domain-containing protein</fullName>
    </recommendedName>
</protein>
<dbReference type="Gene3D" id="3.30.420.10">
    <property type="entry name" value="Ribonuclease H-like superfamily/Ribonuclease H"/>
    <property type="match status" value="1"/>
</dbReference>
<dbReference type="InterPro" id="IPR012337">
    <property type="entry name" value="RNaseH-like_sf"/>
</dbReference>
<dbReference type="GO" id="GO:0003676">
    <property type="term" value="F:nucleic acid binding"/>
    <property type="evidence" value="ECO:0007669"/>
    <property type="project" value="InterPro"/>
</dbReference>
<dbReference type="Proteomes" id="UP001347796">
    <property type="component" value="Unassembled WGS sequence"/>
</dbReference>
<feature type="domain" description="Integrase catalytic" evidence="1">
    <location>
        <begin position="1"/>
        <end position="108"/>
    </location>
</feature>
<dbReference type="PANTHER" id="PTHR47331:SF1">
    <property type="entry name" value="GAG-LIKE PROTEIN"/>
    <property type="match status" value="1"/>
</dbReference>
<dbReference type="AlphaFoldDB" id="A0AAN8P713"/>
<dbReference type="GO" id="GO:0015074">
    <property type="term" value="P:DNA integration"/>
    <property type="evidence" value="ECO:0007669"/>
    <property type="project" value="InterPro"/>
</dbReference>
<keyword evidence="3" id="KW-1185">Reference proteome</keyword>
<evidence type="ECO:0000313" key="3">
    <source>
        <dbReference type="Proteomes" id="UP001347796"/>
    </source>
</evidence>
<gene>
    <name evidence="2" type="ORF">SNE40_018362</name>
</gene>
<proteinExistence type="predicted"/>
<evidence type="ECO:0000259" key="1">
    <source>
        <dbReference type="PROSITE" id="PS50994"/>
    </source>
</evidence>
<dbReference type="InterPro" id="IPR036397">
    <property type="entry name" value="RNaseH_sf"/>
</dbReference>
<dbReference type="PANTHER" id="PTHR47331">
    <property type="entry name" value="PHD-TYPE DOMAIN-CONTAINING PROTEIN"/>
    <property type="match status" value="1"/>
</dbReference>
<organism evidence="2 3">
    <name type="scientific">Patella caerulea</name>
    <name type="common">Rayed Mediterranean limpet</name>
    <dbReference type="NCBI Taxonomy" id="87958"/>
    <lineage>
        <taxon>Eukaryota</taxon>
        <taxon>Metazoa</taxon>
        <taxon>Spiralia</taxon>
        <taxon>Lophotrochozoa</taxon>
        <taxon>Mollusca</taxon>
        <taxon>Gastropoda</taxon>
        <taxon>Patellogastropoda</taxon>
        <taxon>Patelloidea</taxon>
        <taxon>Patellidae</taxon>
        <taxon>Patella</taxon>
    </lineage>
</organism>
<name>A0AAN8P713_PATCE</name>
<dbReference type="PROSITE" id="PS50994">
    <property type="entry name" value="INTEGRASE"/>
    <property type="match status" value="1"/>
</dbReference>
<dbReference type="EMBL" id="JAZGQO010000013">
    <property type="protein sequence ID" value="KAK6171942.1"/>
    <property type="molecule type" value="Genomic_DNA"/>
</dbReference>
<comment type="caution">
    <text evidence="2">The sequence shown here is derived from an EMBL/GenBank/DDBJ whole genome shotgun (WGS) entry which is preliminary data.</text>
</comment>
<accession>A0AAN8P713</accession>